<dbReference type="EMBL" id="BARS01039408">
    <property type="protein sequence ID" value="GAG18574.1"/>
    <property type="molecule type" value="Genomic_DNA"/>
</dbReference>
<feature type="non-terminal residue" evidence="1">
    <location>
        <position position="1"/>
    </location>
</feature>
<proteinExistence type="predicted"/>
<comment type="caution">
    <text evidence="1">The sequence shown here is derived from an EMBL/GenBank/DDBJ whole genome shotgun (WGS) entry which is preliminary data.</text>
</comment>
<organism evidence="1">
    <name type="scientific">marine sediment metagenome</name>
    <dbReference type="NCBI Taxonomy" id="412755"/>
    <lineage>
        <taxon>unclassified sequences</taxon>
        <taxon>metagenomes</taxon>
        <taxon>ecological metagenomes</taxon>
    </lineage>
</organism>
<protein>
    <submittedName>
        <fullName evidence="1">Uncharacterized protein</fullName>
    </submittedName>
</protein>
<dbReference type="AlphaFoldDB" id="X0VJW7"/>
<reference evidence="1" key="1">
    <citation type="journal article" date="2014" name="Front. Microbiol.">
        <title>High frequency of phylogenetically diverse reductive dehalogenase-homologous genes in deep subseafloor sedimentary metagenomes.</title>
        <authorList>
            <person name="Kawai M."/>
            <person name="Futagami T."/>
            <person name="Toyoda A."/>
            <person name="Takaki Y."/>
            <person name="Nishi S."/>
            <person name="Hori S."/>
            <person name="Arai W."/>
            <person name="Tsubouchi T."/>
            <person name="Morono Y."/>
            <person name="Uchiyama I."/>
            <person name="Ito T."/>
            <person name="Fujiyama A."/>
            <person name="Inagaki F."/>
            <person name="Takami H."/>
        </authorList>
    </citation>
    <scope>NUCLEOTIDE SEQUENCE</scope>
    <source>
        <strain evidence="1">Expedition CK06-06</strain>
    </source>
</reference>
<accession>X0VJW7</accession>
<name>X0VJW7_9ZZZZ</name>
<evidence type="ECO:0000313" key="1">
    <source>
        <dbReference type="EMBL" id="GAG18574.1"/>
    </source>
</evidence>
<gene>
    <name evidence="1" type="ORF">S01H1_60178</name>
</gene>
<sequence length="97" mass="10008">DIINTQKAGGSGKFSGNTLTGLTNYYANNFRPQRLNELLALPTIGANASAQQATSLGNQFTNLGNTQAAGAYGQGQAAQQGLNSLAFLQLSGQGFGR</sequence>